<comment type="subunit">
    <text evidence="4">Homodimer.</text>
</comment>
<dbReference type="AlphaFoldDB" id="A0A1D2YRZ1"/>
<name>A0A1D2YRZ1_9BACI</name>
<keyword evidence="3 4" id="KW-0378">Hydrolase</keyword>
<dbReference type="PIRSF" id="PIRSF005520">
    <property type="entry name" value="UCP005520"/>
    <property type="match status" value="1"/>
</dbReference>
<comment type="subcellular location">
    <subcellularLocation>
        <location evidence="4">Cytoplasm</location>
    </subcellularLocation>
</comment>
<dbReference type="GO" id="GO:0004525">
    <property type="term" value="F:ribonuclease III activity"/>
    <property type="evidence" value="ECO:0007669"/>
    <property type="project" value="InterPro"/>
</dbReference>
<dbReference type="InterPro" id="IPR036389">
    <property type="entry name" value="RNase_III_sf"/>
</dbReference>
<evidence type="ECO:0000259" key="5">
    <source>
        <dbReference type="Pfam" id="PF00636"/>
    </source>
</evidence>
<keyword evidence="4" id="KW-0699">rRNA-binding</keyword>
<keyword evidence="4" id="KW-0694">RNA-binding</keyword>
<feature type="active site" evidence="4">
    <location>
        <position position="26"/>
    </location>
</feature>
<dbReference type="RefSeq" id="WP_069657618.1">
    <property type="nucleotide sequence ID" value="NZ_MIJF01000089.1"/>
</dbReference>
<keyword evidence="4" id="KW-0963">Cytoplasm</keyword>
<dbReference type="EC" id="3.1.26.-" evidence="4"/>
<comment type="caution">
    <text evidence="6">The sequence shown here is derived from an EMBL/GenBank/DDBJ whole genome shotgun (WGS) entry which is preliminary data.</text>
</comment>
<accession>A0A1D2YRZ1</accession>
<dbReference type="Gene3D" id="1.10.1520.10">
    <property type="entry name" value="Ribonuclease III domain"/>
    <property type="match status" value="1"/>
</dbReference>
<evidence type="ECO:0000256" key="1">
    <source>
        <dbReference type="ARBA" id="ARBA00022722"/>
    </source>
</evidence>
<dbReference type="SUPFAM" id="SSF69065">
    <property type="entry name" value="RNase III domain-like"/>
    <property type="match status" value="1"/>
</dbReference>
<comment type="cofactor">
    <cofactor evidence="4">
        <name>Mg(2+)</name>
        <dbReference type="ChEBI" id="CHEBI:18420"/>
    </cofactor>
</comment>
<evidence type="ECO:0000256" key="3">
    <source>
        <dbReference type="ARBA" id="ARBA00022801"/>
    </source>
</evidence>
<dbReference type="GO" id="GO:0006364">
    <property type="term" value="P:rRNA processing"/>
    <property type="evidence" value="ECO:0007669"/>
    <property type="project" value="UniProtKB-UniRule"/>
</dbReference>
<feature type="domain" description="RNase III" evidence="5">
    <location>
        <begin position="20"/>
        <end position="117"/>
    </location>
</feature>
<dbReference type="PANTHER" id="PTHR34276">
    <property type="entry name" value="MINI-RIBONUCLEASE 3"/>
    <property type="match status" value="1"/>
</dbReference>
<organism evidence="6 7">
    <name type="scientific">Vulcanibacillus modesticaldus</name>
    <dbReference type="NCBI Taxonomy" id="337097"/>
    <lineage>
        <taxon>Bacteria</taxon>
        <taxon>Bacillati</taxon>
        <taxon>Bacillota</taxon>
        <taxon>Bacilli</taxon>
        <taxon>Bacillales</taxon>
        <taxon>Bacillaceae</taxon>
        <taxon>Vulcanibacillus</taxon>
    </lineage>
</organism>
<keyword evidence="2 4" id="KW-0255">Endonuclease</keyword>
<evidence type="ECO:0000313" key="7">
    <source>
        <dbReference type="Proteomes" id="UP000243739"/>
    </source>
</evidence>
<keyword evidence="4" id="KW-0698">rRNA processing</keyword>
<evidence type="ECO:0000256" key="2">
    <source>
        <dbReference type="ARBA" id="ARBA00022759"/>
    </source>
</evidence>
<keyword evidence="1 4" id="KW-0540">Nuclease</keyword>
<evidence type="ECO:0000313" key="6">
    <source>
        <dbReference type="EMBL" id="OEF96398.1"/>
    </source>
</evidence>
<dbReference type="STRING" id="337097.BHF71_04400"/>
<keyword evidence="4" id="KW-0690">Ribosome biogenesis</keyword>
<keyword evidence="7" id="KW-1185">Reference proteome</keyword>
<dbReference type="Pfam" id="PF00636">
    <property type="entry name" value="Ribonuclease_3"/>
    <property type="match status" value="1"/>
</dbReference>
<dbReference type="PANTHER" id="PTHR34276:SF1">
    <property type="entry name" value="MINI-RIBONUCLEASE 3"/>
    <property type="match status" value="1"/>
</dbReference>
<evidence type="ECO:0000256" key="4">
    <source>
        <dbReference type="HAMAP-Rule" id="MF_01468"/>
    </source>
</evidence>
<dbReference type="GO" id="GO:0005737">
    <property type="term" value="C:cytoplasm"/>
    <property type="evidence" value="ECO:0007669"/>
    <property type="project" value="UniProtKB-SubCell"/>
</dbReference>
<gene>
    <name evidence="4" type="primary">mrnC</name>
    <name evidence="6" type="ORF">BHF71_04400</name>
</gene>
<comment type="similarity">
    <text evidence="4">Belongs to the MrnC RNase family.</text>
</comment>
<reference evidence="6 7" key="1">
    <citation type="submission" date="2016-09" db="EMBL/GenBank/DDBJ databases">
        <title>Draft genome sequence for the type strain of Vulcanibacillus modesticaldus BR, a strictly anaerobic, moderately thermophilic, and nitrate-reducing bacterium from deep sea-hydrothermal vents of the Mid-Atlantic Ridge.</title>
        <authorList>
            <person name="Abin C.A."/>
            <person name="Hollibaugh J.T."/>
        </authorList>
    </citation>
    <scope>NUCLEOTIDE SEQUENCE [LARGE SCALE GENOMIC DNA]</scope>
    <source>
        <strain evidence="6 7">BR</strain>
    </source>
</reference>
<proteinExistence type="inferred from homology"/>
<comment type="function">
    <text evidence="4">Involved in correct processing of both the 5' and 3' ends of 23S rRNA precursor. Processes 30S rRNA precursor transcript even in absence of ribonuclease 3 (Rnc); Rnc processes 30S rRNA into smaller rRNA precursors.</text>
</comment>
<dbReference type="OrthoDB" id="46571at2"/>
<keyword evidence="4" id="KW-0460">Magnesium</keyword>
<dbReference type="InterPro" id="IPR000999">
    <property type="entry name" value="RNase_III_dom"/>
</dbReference>
<dbReference type="HAMAP" id="MF_01468">
    <property type="entry name" value="RNase_Mini_III"/>
    <property type="match status" value="1"/>
</dbReference>
<dbReference type="EMBL" id="MIJF01000089">
    <property type="protein sequence ID" value="OEF96398.1"/>
    <property type="molecule type" value="Genomic_DNA"/>
</dbReference>
<protein>
    <recommendedName>
        <fullName evidence="4">Mini-ribonuclease 3</fullName>
        <shortName evidence="4">Mini-3</shortName>
        <shortName evidence="4">Mini-RNase 3</shortName>
        <ecNumber evidence="4">3.1.26.-</ecNumber>
    </recommendedName>
    <alternativeName>
        <fullName evidence="4">Mini-RNase III</fullName>
        <shortName evidence="4">Mini-III</shortName>
    </alternativeName>
</protein>
<dbReference type="GO" id="GO:0019843">
    <property type="term" value="F:rRNA binding"/>
    <property type="evidence" value="ECO:0007669"/>
    <property type="project" value="UniProtKB-UniRule"/>
</dbReference>
<sequence>MIKVNQRESKKKPEEMNALALAYMGDAIYEVYIREYVLSKGSNKPNILHQNTKKYVSAVAQAKILQNILPMLTEKEKDIVKRGRNAKSYSSPKNTSIIDYRYSTGFETLLGFLFLTNEQERLEQIIESAINYIEGNQNGD</sequence>
<dbReference type="InterPro" id="IPR008226">
    <property type="entry name" value="Mini3_fam"/>
</dbReference>
<dbReference type="Proteomes" id="UP000243739">
    <property type="component" value="Unassembled WGS sequence"/>
</dbReference>